<evidence type="ECO:0000256" key="1">
    <source>
        <dbReference type="SAM" id="MobiDB-lite"/>
    </source>
</evidence>
<evidence type="ECO:0000313" key="3">
    <source>
        <dbReference type="Proteomes" id="UP000306102"/>
    </source>
</evidence>
<comment type="caution">
    <text evidence="2">The sequence shown here is derived from an EMBL/GenBank/DDBJ whole genome shotgun (WGS) entry which is preliminary data.</text>
</comment>
<organism evidence="2 3">
    <name type="scientific">Camellia sinensis var. sinensis</name>
    <name type="common">China tea</name>
    <dbReference type="NCBI Taxonomy" id="542762"/>
    <lineage>
        <taxon>Eukaryota</taxon>
        <taxon>Viridiplantae</taxon>
        <taxon>Streptophyta</taxon>
        <taxon>Embryophyta</taxon>
        <taxon>Tracheophyta</taxon>
        <taxon>Spermatophyta</taxon>
        <taxon>Magnoliopsida</taxon>
        <taxon>eudicotyledons</taxon>
        <taxon>Gunneridae</taxon>
        <taxon>Pentapetalae</taxon>
        <taxon>asterids</taxon>
        <taxon>Ericales</taxon>
        <taxon>Theaceae</taxon>
        <taxon>Camellia</taxon>
    </lineage>
</organism>
<dbReference type="PANTHER" id="PTHR33544:SF5">
    <property type="entry name" value="DUF4005 DOMAIN-CONTAINING PROTEIN"/>
    <property type="match status" value="1"/>
</dbReference>
<proteinExistence type="predicted"/>
<dbReference type="InterPro" id="IPR040344">
    <property type="entry name" value="At3g17950-like"/>
</dbReference>
<gene>
    <name evidence="2" type="ORF">TEA_001673</name>
</gene>
<name>A0A4S4EJX6_CAMSN</name>
<dbReference type="PANTHER" id="PTHR33544">
    <property type="entry name" value="DUF4005 DOMAIN-CONTAINING PROTEIN-RELATED"/>
    <property type="match status" value="1"/>
</dbReference>
<dbReference type="EMBL" id="SDRB02004071">
    <property type="protein sequence ID" value="THG16492.1"/>
    <property type="molecule type" value="Genomic_DNA"/>
</dbReference>
<sequence>MEFNSLSKPKSEFQDGELLQEQKQQEQEEKGKTILVSSLTIKTRSLGEFKVSDDDNDGGGFRTPTSLDQRIPVITQCPPAPRKPKKTLSLTTKRKAASRRLMLDLSTEIDSFLADLDGSEMVCIDLPKRCKHPSLEENYEQEEGWPLGLLQPLNERVGGLVRNSGFFGSASFHTFLSASPPTSSSDSTSDLDRESTGSFFHEKSITLGSLLGVSSIVDLSRTRTRTRNRTTSIMRRRPQVSEANNNNKKTYRFKPNWCISLCPRDTTDAETVNNNNNTPSLGHFLAVERMAANEHRRSHNSPLIYGPEDEVAVLAQLDGEQNSLFVNGSIAPPPHSSPWFGSDEHGNGYGGGVPVLFSCMCGQAIH</sequence>
<accession>A0A4S4EJX6</accession>
<feature type="region of interest" description="Disordered" evidence="1">
    <location>
        <begin position="1"/>
        <end position="31"/>
    </location>
</feature>
<dbReference type="Proteomes" id="UP000306102">
    <property type="component" value="Unassembled WGS sequence"/>
</dbReference>
<reference evidence="2 3" key="1">
    <citation type="journal article" date="2018" name="Proc. Natl. Acad. Sci. U.S.A.">
        <title>Draft genome sequence of Camellia sinensis var. sinensis provides insights into the evolution of the tea genome and tea quality.</title>
        <authorList>
            <person name="Wei C."/>
            <person name="Yang H."/>
            <person name="Wang S."/>
            <person name="Zhao J."/>
            <person name="Liu C."/>
            <person name="Gao L."/>
            <person name="Xia E."/>
            <person name="Lu Y."/>
            <person name="Tai Y."/>
            <person name="She G."/>
            <person name="Sun J."/>
            <person name="Cao H."/>
            <person name="Tong W."/>
            <person name="Gao Q."/>
            <person name="Li Y."/>
            <person name="Deng W."/>
            <person name="Jiang X."/>
            <person name="Wang W."/>
            <person name="Chen Q."/>
            <person name="Zhang S."/>
            <person name="Li H."/>
            <person name="Wu J."/>
            <person name="Wang P."/>
            <person name="Li P."/>
            <person name="Shi C."/>
            <person name="Zheng F."/>
            <person name="Jian J."/>
            <person name="Huang B."/>
            <person name="Shan D."/>
            <person name="Shi M."/>
            <person name="Fang C."/>
            <person name="Yue Y."/>
            <person name="Li F."/>
            <person name="Li D."/>
            <person name="Wei S."/>
            <person name="Han B."/>
            <person name="Jiang C."/>
            <person name="Yin Y."/>
            <person name="Xia T."/>
            <person name="Zhang Z."/>
            <person name="Bennetzen J.L."/>
            <person name="Zhao S."/>
            <person name="Wan X."/>
        </authorList>
    </citation>
    <scope>NUCLEOTIDE SEQUENCE [LARGE SCALE GENOMIC DNA]</scope>
    <source>
        <strain evidence="3">cv. Shuchazao</strain>
        <tissue evidence="2">Leaf</tissue>
    </source>
</reference>
<dbReference type="AlphaFoldDB" id="A0A4S4EJX6"/>
<keyword evidence="3" id="KW-1185">Reference proteome</keyword>
<protein>
    <submittedName>
        <fullName evidence="2">Uncharacterized protein</fullName>
    </submittedName>
</protein>
<evidence type="ECO:0000313" key="2">
    <source>
        <dbReference type="EMBL" id="THG16492.1"/>
    </source>
</evidence>